<feature type="transmembrane region" description="Helical" evidence="1">
    <location>
        <begin position="45"/>
        <end position="65"/>
    </location>
</feature>
<dbReference type="InterPro" id="IPR010380">
    <property type="entry name" value="DUF975"/>
</dbReference>
<comment type="caution">
    <text evidence="2">The sequence shown here is derived from an EMBL/GenBank/DDBJ whole genome shotgun (WGS) entry which is preliminary data.</text>
</comment>
<feature type="transmembrane region" description="Helical" evidence="1">
    <location>
        <begin position="168"/>
        <end position="197"/>
    </location>
</feature>
<dbReference type="Pfam" id="PF06161">
    <property type="entry name" value="DUF975"/>
    <property type="match status" value="1"/>
</dbReference>
<feature type="transmembrane region" description="Helical" evidence="1">
    <location>
        <begin position="246"/>
        <end position="266"/>
    </location>
</feature>
<keyword evidence="1" id="KW-1133">Transmembrane helix</keyword>
<evidence type="ECO:0000313" key="2">
    <source>
        <dbReference type="EMBL" id="OUQ04965.1"/>
    </source>
</evidence>
<organism evidence="2 3">
    <name type="scientific">Thomasclavelia spiroformis</name>
    <dbReference type="NCBI Taxonomy" id="29348"/>
    <lineage>
        <taxon>Bacteria</taxon>
        <taxon>Bacillati</taxon>
        <taxon>Bacillota</taxon>
        <taxon>Erysipelotrichia</taxon>
        <taxon>Erysipelotrichales</taxon>
        <taxon>Coprobacillaceae</taxon>
        <taxon>Thomasclavelia</taxon>
    </lineage>
</organism>
<evidence type="ECO:0000256" key="1">
    <source>
        <dbReference type="SAM" id="Phobius"/>
    </source>
</evidence>
<proteinExistence type="predicted"/>
<feature type="transmembrane region" description="Helical" evidence="1">
    <location>
        <begin position="101"/>
        <end position="125"/>
    </location>
</feature>
<keyword evidence="1" id="KW-0812">Transmembrane</keyword>
<dbReference type="AlphaFoldDB" id="A0A1Y4EE16"/>
<dbReference type="Proteomes" id="UP000196258">
    <property type="component" value="Unassembled WGS sequence"/>
</dbReference>
<evidence type="ECO:0000313" key="3">
    <source>
        <dbReference type="Proteomes" id="UP000196258"/>
    </source>
</evidence>
<dbReference type="PANTHER" id="PTHR40076:SF1">
    <property type="entry name" value="MEMBRANE PROTEIN"/>
    <property type="match status" value="1"/>
</dbReference>
<keyword evidence="1" id="KW-0472">Membrane</keyword>
<protein>
    <recommendedName>
        <fullName evidence="4">DUF975 family protein</fullName>
    </recommendedName>
</protein>
<accession>A0A1Y4EE16</accession>
<feature type="transmembrane region" description="Helical" evidence="1">
    <location>
        <begin position="218"/>
        <end position="240"/>
    </location>
</feature>
<sequence>MEVIGMNIRDIKMKARSVLANQKNVFYVFIFISIITTLVDYAGASFSAAMIPFASLIISVIMLPFSHGNIVASLMVVNERGDEIDIENVGLTGFKRFKQLFFTYFIQYVFFFVIVLFIGLIMLLITKLTVDVDIFNEFSNLLLAEGMYASDFNGIINDPAFSNTVTSLGLIVVLGSLIIAIASLIYSLIFALTPYILEKYKITGIKAMSESARMMKGYKKTLFILNLSYLGWIILIYIIAVFVQTILPVPIIVDLLVAIASAYLYAVELQTCTAVLFEEIDLEDKNLI</sequence>
<name>A0A1Y4EE16_9FIRM</name>
<reference evidence="3" key="1">
    <citation type="submission" date="2017-04" db="EMBL/GenBank/DDBJ databases">
        <title>Function of individual gut microbiota members based on whole genome sequencing of pure cultures obtained from chicken caecum.</title>
        <authorList>
            <person name="Medvecky M."/>
            <person name="Cejkova D."/>
            <person name="Polansky O."/>
            <person name="Karasova D."/>
            <person name="Kubasova T."/>
            <person name="Cizek A."/>
            <person name="Rychlik I."/>
        </authorList>
    </citation>
    <scope>NUCLEOTIDE SEQUENCE [LARGE SCALE GENOMIC DNA]</scope>
    <source>
        <strain evidence="3">An149</strain>
    </source>
</reference>
<dbReference type="EMBL" id="NFLB01000008">
    <property type="protein sequence ID" value="OUQ04965.1"/>
    <property type="molecule type" value="Genomic_DNA"/>
</dbReference>
<gene>
    <name evidence="2" type="ORF">B5E91_08125</name>
</gene>
<feature type="transmembrane region" description="Helical" evidence="1">
    <location>
        <begin position="21"/>
        <end position="39"/>
    </location>
</feature>
<evidence type="ECO:0008006" key="4">
    <source>
        <dbReference type="Google" id="ProtNLM"/>
    </source>
</evidence>
<dbReference type="PANTHER" id="PTHR40076">
    <property type="entry name" value="MEMBRANE PROTEIN-RELATED"/>
    <property type="match status" value="1"/>
</dbReference>